<feature type="domain" description="U1-type" evidence="2">
    <location>
        <begin position="313"/>
        <end position="347"/>
    </location>
</feature>
<reference evidence="3" key="1">
    <citation type="submission" date="2020-06" db="EMBL/GenBank/DDBJ databases">
        <authorList>
            <person name="Li T."/>
            <person name="Hu X."/>
            <person name="Zhang T."/>
            <person name="Song X."/>
            <person name="Zhang H."/>
            <person name="Dai N."/>
            <person name="Sheng W."/>
            <person name="Hou X."/>
            <person name="Wei L."/>
        </authorList>
    </citation>
    <scope>NUCLEOTIDE SEQUENCE</scope>
    <source>
        <strain evidence="3">KEN1</strain>
        <tissue evidence="3">Leaf</tissue>
    </source>
</reference>
<evidence type="ECO:0000256" key="1">
    <source>
        <dbReference type="SAM" id="MobiDB-lite"/>
    </source>
</evidence>
<dbReference type="SMART" id="SM00451">
    <property type="entry name" value="ZnF_U1"/>
    <property type="match status" value="2"/>
</dbReference>
<accession>A0AAW2XGQ4</accession>
<evidence type="ECO:0000259" key="2">
    <source>
        <dbReference type="SMART" id="SM00451"/>
    </source>
</evidence>
<dbReference type="Pfam" id="PF12874">
    <property type="entry name" value="zf-met"/>
    <property type="match status" value="2"/>
</dbReference>
<dbReference type="InterPro" id="IPR003604">
    <property type="entry name" value="Matrin/U1-like-C_Znf_C2H2"/>
</dbReference>
<dbReference type="GO" id="GO:0003676">
    <property type="term" value="F:nucleic acid binding"/>
    <property type="evidence" value="ECO:0007669"/>
    <property type="project" value="InterPro"/>
</dbReference>
<dbReference type="SUPFAM" id="SSF57667">
    <property type="entry name" value="beta-beta-alpha zinc fingers"/>
    <property type="match status" value="2"/>
</dbReference>
<name>A0AAW2XGQ4_9LAMI</name>
<feature type="compositionally biased region" description="Basic and acidic residues" evidence="1">
    <location>
        <begin position="1"/>
        <end position="14"/>
    </location>
</feature>
<evidence type="ECO:0000313" key="3">
    <source>
        <dbReference type="EMBL" id="KAL0451376.1"/>
    </source>
</evidence>
<feature type="region of interest" description="Disordered" evidence="1">
    <location>
        <begin position="375"/>
        <end position="428"/>
    </location>
</feature>
<proteinExistence type="predicted"/>
<dbReference type="PANTHER" id="PTHR47487:SF8">
    <property type="entry name" value="OS08G0270900 PROTEIN"/>
    <property type="match status" value="1"/>
</dbReference>
<feature type="region of interest" description="Disordered" evidence="1">
    <location>
        <begin position="1"/>
        <end position="24"/>
    </location>
</feature>
<feature type="domain" description="U1-type" evidence="2">
    <location>
        <begin position="193"/>
        <end position="227"/>
    </location>
</feature>
<feature type="region of interest" description="Disordered" evidence="1">
    <location>
        <begin position="155"/>
        <end position="178"/>
    </location>
</feature>
<dbReference type="Gene3D" id="3.30.160.60">
    <property type="entry name" value="Classic Zinc Finger"/>
    <property type="match status" value="2"/>
</dbReference>
<dbReference type="EMBL" id="JACGWN010000004">
    <property type="protein sequence ID" value="KAL0451376.1"/>
    <property type="molecule type" value="Genomic_DNA"/>
</dbReference>
<gene>
    <name evidence="3" type="ORF">Slati_1115700</name>
</gene>
<reference evidence="3" key="2">
    <citation type="journal article" date="2024" name="Plant">
        <title>Genomic evolution and insights into agronomic trait innovations of Sesamum species.</title>
        <authorList>
            <person name="Miao H."/>
            <person name="Wang L."/>
            <person name="Qu L."/>
            <person name="Liu H."/>
            <person name="Sun Y."/>
            <person name="Le M."/>
            <person name="Wang Q."/>
            <person name="Wei S."/>
            <person name="Zheng Y."/>
            <person name="Lin W."/>
            <person name="Duan Y."/>
            <person name="Cao H."/>
            <person name="Xiong S."/>
            <person name="Wang X."/>
            <person name="Wei L."/>
            <person name="Li C."/>
            <person name="Ma Q."/>
            <person name="Ju M."/>
            <person name="Zhao R."/>
            <person name="Li G."/>
            <person name="Mu C."/>
            <person name="Tian Q."/>
            <person name="Mei H."/>
            <person name="Zhang T."/>
            <person name="Gao T."/>
            <person name="Zhang H."/>
        </authorList>
    </citation>
    <scope>NUCLEOTIDE SEQUENCE</scope>
    <source>
        <strain evidence="3">KEN1</strain>
    </source>
</reference>
<protein>
    <recommendedName>
        <fullName evidence="2">U1-type domain-containing protein</fullName>
    </recommendedName>
</protein>
<dbReference type="AlphaFoldDB" id="A0AAW2XGQ4"/>
<sequence>MGPGLERDKPEHAQYHHQQQQQHLYIRPHPRCDDLHRAIEREIEKECIRGEIIMSEIMRKRSLEDAVRRELIMEWGLDPRRGNNGFPFGSLPVTTNSLQALRLPIMETRTEGKSLEEILVLSLRKERSNGRCEAGGFEALPFQIGTSDLRISEVKPADPDQNISGSKRKAATPPSGLGAIEFPSDSVLRKKAKEEWSCALCRVSATSELALKEHLGGKKHKSNEAALRAQNAAKNYSISLLPKKATKSFQVPGTEEGVKFTSHSLPFKETGEASSTRDDLMLLQENLNPDNLKKNERVIVKKVLRKIKQKKKKYKFWCEMCLVGVSSQKAMNDHNNGKKHILRLQENKRNGEVGPSHQKAMILLNHEQVAEEEKNMASRNVDETVDEAGSEDHKRIGTVMPEDHESVDHETEAEDGGAVDILSSQRMT</sequence>
<dbReference type="InterPro" id="IPR036236">
    <property type="entry name" value="Znf_C2H2_sf"/>
</dbReference>
<dbReference type="InterPro" id="IPR013087">
    <property type="entry name" value="Znf_C2H2_type"/>
</dbReference>
<organism evidence="3">
    <name type="scientific">Sesamum latifolium</name>
    <dbReference type="NCBI Taxonomy" id="2727402"/>
    <lineage>
        <taxon>Eukaryota</taxon>
        <taxon>Viridiplantae</taxon>
        <taxon>Streptophyta</taxon>
        <taxon>Embryophyta</taxon>
        <taxon>Tracheophyta</taxon>
        <taxon>Spermatophyta</taxon>
        <taxon>Magnoliopsida</taxon>
        <taxon>eudicotyledons</taxon>
        <taxon>Gunneridae</taxon>
        <taxon>Pentapetalae</taxon>
        <taxon>asterids</taxon>
        <taxon>lamiids</taxon>
        <taxon>Lamiales</taxon>
        <taxon>Pedaliaceae</taxon>
        <taxon>Sesamum</taxon>
    </lineage>
</organism>
<dbReference type="PANTHER" id="PTHR47487">
    <property type="entry name" value="OS06G0651300 PROTEIN-RELATED"/>
    <property type="match status" value="1"/>
</dbReference>
<comment type="caution">
    <text evidence="3">The sequence shown here is derived from an EMBL/GenBank/DDBJ whole genome shotgun (WGS) entry which is preliminary data.</text>
</comment>
<dbReference type="GO" id="GO:0008270">
    <property type="term" value="F:zinc ion binding"/>
    <property type="evidence" value="ECO:0007669"/>
    <property type="project" value="InterPro"/>
</dbReference>
<feature type="compositionally biased region" description="Basic and acidic residues" evidence="1">
    <location>
        <begin position="390"/>
        <end position="410"/>
    </location>
</feature>